<keyword evidence="2 5" id="KW-0812">Transmembrane</keyword>
<keyword evidence="10" id="KW-1185">Reference proteome</keyword>
<dbReference type="SUPFAM" id="SSF103473">
    <property type="entry name" value="MFS general substrate transporter"/>
    <property type="match status" value="1"/>
</dbReference>
<comment type="subcellular location">
    <subcellularLocation>
        <location evidence="1">Membrane</location>
        <topology evidence="1">Multi-pass membrane protein</topology>
    </subcellularLocation>
</comment>
<feature type="transmembrane region" description="Helical" evidence="5">
    <location>
        <begin position="219"/>
        <end position="243"/>
    </location>
</feature>
<feature type="transmembrane region" description="Helical" evidence="5">
    <location>
        <begin position="336"/>
        <end position="357"/>
    </location>
</feature>
<evidence type="ECO:0000313" key="7">
    <source>
        <dbReference type="EMBL" id="CAD5213578.1"/>
    </source>
</evidence>
<dbReference type="Proteomes" id="UP000095284">
    <property type="component" value="Unplaced"/>
</dbReference>
<organism evidence="9 11">
    <name type="scientific">Bursaphelenchus xylophilus</name>
    <name type="common">Pinewood nematode worm</name>
    <name type="synonym">Aphelenchoides xylophilus</name>
    <dbReference type="NCBI Taxonomy" id="6326"/>
    <lineage>
        <taxon>Eukaryota</taxon>
        <taxon>Metazoa</taxon>
        <taxon>Ecdysozoa</taxon>
        <taxon>Nematoda</taxon>
        <taxon>Chromadorea</taxon>
        <taxon>Rhabditida</taxon>
        <taxon>Tylenchina</taxon>
        <taxon>Tylenchomorpha</taxon>
        <taxon>Aphelenchoidea</taxon>
        <taxon>Aphelenchoididae</taxon>
        <taxon>Bursaphelenchus</taxon>
    </lineage>
</organism>
<name>A0A1I7SFD5_BURXY</name>
<protein>
    <submittedName>
        <fullName evidence="7">(pine wood nematode) hypothetical protein</fullName>
    </submittedName>
    <submittedName>
        <fullName evidence="11">MFS domain-containing protein</fullName>
    </submittedName>
</protein>
<evidence type="ECO:0000259" key="6">
    <source>
        <dbReference type="PROSITE" id="PS50850"/>
    </source>
</evidence>
<dbReference type="Gene3D" id="1.20.1250.20">
    <property type="entry name" value="MFS general substrate transporter like domains"/>
    <property type="match status" value="1"/>
</dbReference>
<evidence type="ECO:0000256" key="5">
    <source>
        <dbReference type="SAM" id="Phobius"/>
    </source>
</evidence>
<dbReference type="InterPro" id="IPR020846">
    <property type="entry name" value="MFS_dom"/>
</dbReference>
<keyword evidence="4 5" id="KW-0472">Membrane</keyword>
<dbReference type="Proteomes" id="UP000582659">
    <property type="component" value="Unassembled WGS sequence"/>
</dbReference>
<dbReference type="GO" id="GO:0022857">
    <property type="term" value="F:transmembrane transporter activity"/>
    <property type="evidence" value="ECO:0007669"/>
    <property type="project" value="InterPro"/>
</dbReference>
<evidence type="ECO:0000313" key="8">
    <source>
        <dbReference type="EMBL" id="CAG9092813.1"/>
    </source>
</evidence>
<evidence type="ECO:0000313" key="10">
    <source>
        <dbReference type="Proteomes" id="UP000659654"/>
    </source>
</evidence>
<dbReference type="InterPro" id="IPR005828">
    <property type="entry name" value="MFS_sugar_transport-like"/>
</dbReference>
<dbReference type="EMBL" id="CAJFDI010000002">
    <property type="protein sequence ID" value="CAD5213578.1"/>
    <property type="molecule type" value="Genomic_DNA"/>
</dbReference>
<dbReference type="EMBL" id="CAJFCV020000002">
    <property type="protein sequence ID" value="CAG9092813.1"/>
    <property type="molecule type" value="Genomic_DNA"/>
</dbReference>
<dbReference type="GO" id="GO:0016020">
    <property type="term" value="C:membrane"/>
    <property type="evidence" value="ECO:0007669"/>
    <property type="project" value="UniProtKB-SubCell"/>
</dbReference>
<feature type="transmembrane region" description="Helical" evidence="5">
    <location>
        <begin position="369"/>
        <end position="390"/>
    </location>
</feature>
<feature type="domain" description="Major facilitator superfamily (MFS) profile" evidence="6">
    <location>
        <begin position="86"/>
        <end position="508"/>
    </location>
</feature>
<feature type="transmembrane region" description="Helical" evidence="5">
    <location>
        <begin position="77"/>
        <end position="101"/>
    </location>
</feature>
<evidence type="ECO:0000256" key="3">
    <source>
        <dbReference type="ARBA" id="ARBA00022989"/>
    </source>
</evidence>
<evidence type="ECO:0000256" key="4">
    <source>
        <dbReference type="ARBA" id="ARBA00023136"/>
    </source>
</evidence>
<evidence type="ECO:0000313" key="11">
    <source>
        <dbReference type="WBParaSite" id="BXY_1174700.1"/>
    </source>
</evidence>
<feature type="transmembrane region" description="Helical" evidence="5">
    <location>
        <begin position="249"/>
        <end position="267"/>
    </location>
</feature>
<sequence>MPTSKPTEVDTLISNANNNNRHDNVPVHGIRPSTSIESLRSRHSHIKFVDDEHATQEAEMTADGVLNSYGTSNPHQLMVFCTMALIWTIMALPLLVSAFFIGDLCLDERNCTLTPGSLIEEFHLVGAKSQWADYSTMTFVLGNMLGASTISRFSDVKGRRPALLLSLFGLGLFGIVSAYSPNIFVFMVFRLIQGIFLPGCGMTNWVLAYESTSMKLRSYSALVFGLFWVVGYFVLAPICYFFVSWRHQIIASSLPSLVCAIGYYFFLPESFHFMVSKGMVDQLKVWYRAANRWSKWPRDENEVEHLVKKHGIESQTSVDKDKSEGFICTLIKQKVLLMYTAVLAYLWTCDSFVYYGLSLISTTLAGNRYVNFVLAGLVEIPSYIVSPYLLEVMGRRGFVSFIHLLTSFAFIGTIFITNETVSMGFWLIGKFGIACAYTCLYVYGSEVFPTVLRSGCIGICLFLERIGGITAPMVRSMSVISPNLPNVFFAVTAGLAALLTLLLPETRGLELPDLTCEIAEPPERKLSRAPSRKHTNTNSSVI</sequence>
<dbReference type="PANTHER" id="PTHR24064">
    <property type="entry name" value="SOLUTE CARRIER FAMILY 22 MEMBER"/>
    <property type="match status" value="1"/>
</dbReference>
<feature type="transmembrane region" description="Helical" evidence="5">
    <location>
        <begin position="162"/>
        <end position="179"/>
    </location>
</feature>
<feature type="transmembrane region" description="Helical" evidence="5">
    <location>
        <begin position="455"/>
        <end position="474"/>
    </location>
</feature>
<reference evidence="11" key="1">
    <citation type="submission" date="2016-11" db="UniProtKB">
        <authorList>
            <consortium name="WormBaseParasite"/>
        </authorList>
    </citation>
    <scope>IDENTIFICATION</scope>
</reference>
<dbReference type="InterPro" id="IPR036259">
    <property type="entry name" value="MFS_trans_sf"/>
</dbReference>
<accession>A0A1I7SFD5</accession>
<feature type="transmembrane region" description="Helical" evidence="5">
    <location>
        <begin position="397"/>
        <end position="417"/>
    </location>
</feature>
<dbReference type="AlphaFoldDB" id="A0A1I7SFD5"/>
<gene>
    <name evidence="7" type="ORF">BXYJ_LOCUS3100</name>
</gene>
<feature type="transmembrane region" description="Helical" evidence="5">
    <location>
        <begin position="185"/>
        <end position="207"/>
    </location>
</feature>
<reference evidence="8" key="2">
    <citation type="submission" date="2020-08" db="EMBL/GenBank/DDBJ databases">
        <authorList>
            <person name="Kikuchi T."/>
        </authorList>
    </citation>
    <scope>NUCLEOTIDE SEQUENCE</scope>
    <source>
        <strain evidence="7">Ka4C1</strain>
    </source>
</reference>
<feature type="transmembrane region" description="Helical" evidence="5">
    <location>
        <begin position="486"/>
        <end position="503"/>
    </location>
</feature>
<dbReference type="Proteomes" id="UP000659654">
    <property type="component" value="Unassembled WGS sequence"/>
</dbReference>
<dbReference type="OrthoDB" id="5296287at2759"/>
<feature type="transmembrane region" description="Helical" evidence="5">
    <location>
        <begin position="423"/>
        <end position="443"/>
    </location>
</feature>
<dbReference type="Pfam" id="PF00083">
    <property type="entry name" value="Sugar_tr"/>
    <property type="match status" value="1"/>
</dbReference>
<evidence type="ECO:0000256" key="2">
    <source>
        <dbReference type="ARBA" id="ARBA00022692"/>
    </source>
</evidence>
<dbReference type="WBParaSite" id="BXY_1174700.1">
    <property type="protein sequence ID" value="BXY_1174700.1"/>
    <property type="gene ID" value="BXY_1174700"/>
</dbReference>
<dbReference type="SMR" id="A0A1I7SFD5"/>
<dbReference type="eggNOG" id="KOG0255">
    <property type="taxonomic scope" value="Eukaryota"/>
</dbReference>
<evidence type="ECO:0000256" key="1">
    <source>
        <dbReference type="ARBA" id="ARBA00004141"/>
    </source>
</evidence>
<dbReference type="PROSITE" id="PS50850">
    <property type="entry name" value="MFS"/>
    <property type="match status" value="1"/>
</dbReference>
<evidence type="ECO:0000313" key="9">
    <source>
        <dbReference type="Proteomes" id="UP000095284"/>
    </source>
</evidence>
<proteinExistence type="predicted"/>
<keyword evidence="3 5" id="KW-1133">Transmembrane helix</keyword>